<evidence type="ECO:0000256" key="4">
    <source>
        <dbReference type="ARBA" id="ARBA00022989"/>
    </source>
</evidence>
<comment type="similarity">
    <text evidence="2">Belongs to the L6 tetraspanin family.</text>
</comment>
<comment type="subcellular location">
    <subcellularLocation>
        <location evidence="1">Membrane</location>
        <topology evidence="1">Multi-pass membrane protein</topology>
    </subcellularLocation>
</comment>
<dbReference type="PANTHER" id="PTHR14198">
    <property type="entry name" value="TRANSMEMBRANE 4 L6 FAMILY MEMBER 1-RELATED"/>
    <property type="match status" value="1"/>
</dbReference>
<evidence type="ECO:0000256" key="2">
    <source>
        <dbReference type="ARBA" id="ARBA00006193"/>
    </source>
</evidence>
<dbReference type="EMBL" id="JAUZQC010000025">
    <property type="protein sequence ID" value="KAK5848649.1"/>
    <property type="molecule type" value="Genomic_DNA"/>
</dbReference>
<keyword evidence="8" id="KW-1185">Reference proteome</keyword>
<evidence type="ECO:0000256" key="6">
    <source>
        <dbReference type="SAM" id="Phobius"/>
    </source>
</evidence>
<dbReference type="Proteomes" id="UP001346869">
    <property type="component" value="Unassembled WGS sequence"/>
</dbReference>
<comment type="caution">
    <text evidence="7">The sequence shown here is derived from an EMBL/GenBank/DDBJ whole genome shotgun (WGS) entry which is preliminary data.</text>
</comment>
<dbReference type="AlphaFoldDB" id="A0AAN7WUM8"/>
<reference evidence="7 8" key="2">
    <citation type="journal article" date="2023" name="Mol. Biol. Evol.">
        <title>Genomics of Secondarily Temperate Adaptation in the Only Non-Antarctic Icefish.</title>
        <authorList>
            <person name="Rivera-Colon A.G."/>
            <person name="Rayamajhi N."/>
            <person name="Minhas B.F."/>
            <person name="Madrigal G."/>
            <person name="Bilyk K.T."/>
            <person name="Yoon V."/>
            <person name="Hune M."/>
            <person name="Gregory S."/>
            <person name="Cheng C.H.C."/>
            <person name="Catchen J.M."/>
        </authorList>
    </citation>
    <scope>NUCLEOTIDE SEQUENCE [LARGE SCALE GENOMIC DNA]</scope>
    <source>
        <strain evidence="7">JMC-PN-2008</strain>
    </source>
</reference>
<keyword evidence="4 6" id="KW-1133">Transmembrane helix</keyword>
<sequence>MCTGACSKFIAIPLYVLALVSVICNIMLFFPDFDTQYAAQDRDGKERITMEVKFMSGLIGGGIMVLVPAIHTHLTSAKNCCANRCGMFLSIGFAAVGVVGAIYSLSVAALGLANGPLCFWSNTEYTVPKWGTPFANGNASYLTDKSMWSWCKAPNNVVEFNVGLFSTLMVAACFELALCLIQMVNGLFGCLCGTCSGKE</sequence>
<dbReference type="PANTHER" id="PTHR14198:SF23">
    <property type="entry name" value="SI:CH211-137I24.10"/>
    <property type="match status" value="1"/>
</dbReference>
<evidence type="ECO:0000313" key="7">
    <source>
        <dbReference type="EMBL" id="KAK5848649.1"/>
    </source>
</evidence>
<feature type="transmembrane region" description="Helical" evidence="6">
    <location>
        <begin position="86"/>
        <end position="113"/>
    </location>
</feature>
<reference evidence="7 8" key="1">
    <citation type="journal article" date="2023" name="Genes (Basel)">
        <title>Chromosome-Level Genome Assembly and Circadian Gene Repertoire of the Patagonia Blennie Eleginops maclovinus-The Closest Ancestral Proxy of Antarctic Cryonotothenioids.</title>
        <authorList>
            <person name="Cheng C.C."/>
            <person name="Rivera-Colon A.G."/>
            <person name="Minhas B.F."/>
            <person name="Wilson L."/>
            <person name="Rayamajhi N."/>
            <person name="Vargas-Chacoff L."/>
            <person name="Catchen J.M."/>
        </authorList>
    </citation>
    <scope>NUCLEOTIDE SEQUENCE [LARGE SCALE GENOMIC DNA]</scope>
    <source>
        <strain evidence="7">JMC-PN-2008</strain>
    </source>
</reference>
<keyword evidence="5 6" id="KW-0472">Membrane</keyword>
<dbReference type="GO" id="GO:0016020">
    <property type="term" value="C:membrane"/>
    <property type="evidence" value="ECO:0007669"/>
    <property type="project" value="UniProtKB-SubCell"/>
</dbReference>
<dbReference type="InterPro" id="IPR008661">
    <property type="entry name" value="L6_membrane"/>
</dbReference>
<protein>
    <submittedName>
        <fullName evidence="7">Uncharacterized protein</fullName>
    </submittedName>
</protein>
<feature type="transmembrane region" description="Helical" evidence="6">
    <location>
        <begin position="54"/>
        <end position="74"/>
    </location>
</feature>
<feature type="transmembrane region" description="Helical" evidence="6">
    <location>
        <begin position="12"/>
        <end position="30"/>
    </location>
</feature>
<evidence type="ECO:0000256" key="3">
    <source>
        <dbReference type="ARBA" id="ARBA00022692"/>
    </source>
</evidence>
<feature type="transmembrane region" description="Helical" evidence="6">
    <location>
        <begin position="162"/>
        <end position="181"/>
    </location>
</feature>
<evidence type="ECO:0000313" key="8">
    <source>
        <dbReference type="Proteomes" id="UP001346869"/>
    </source>
</evidence>
<keyword evidence="3 6" id="KW-0812">Transmembrane</keyword>
<accession>A0AAN7WUM8</accession>
<dbReference type="Pfam" id="PF05805">
    <property type="entry name" value="L6_membrane"/>
    <property type="match status" value="1"/>
</dbReference>
<organism evidence="7 8">
    <name type="scientific">Eleginops maclovinus</name>
    <name type="common">Patagonian blennie</name>
    <name type="synonym">Eleginus maclovinus</name>
    <dbReference type="NCBI Taxonomy" id="56733"/>
    <lineage>
        <taxon>Eukaryota</taxon>
        <taxon>Metazoa</taxon>
        <taxon>Chordata</taxon>
        <taxon>Craniata</taxon>
        <taxon>Vertebrata</taxon>
        <taxon>Euteleostomi</taxon>
        <taxon>Actinopterygii</taxon>
        <taxon>Neopterygii</taxon>
        <taxon>Teleostei</taxon>
        <taxon>Neoteleostei</taxon>
        <taxon>Acanthomorphata</taxon>
        <taxon>Eupercaria</taxon>
        <taxon>Perciformes</taxon>
        <taxon>Notothenioidei</taxon>
        <taxon>Eleginopidae</taxon>
        <taxon>Eleginops</taxon>
    </lineage>
</organism>
<name>A0AAN7WUM8_ELEMC</name>
<evidence type="ECO:0000256" key="1">
    <source>
        <dbReference type="ARBA" id="ARBA00004141"/>
    </source>
</evidence>
<proteinExistence type="inferred from homology"/>
<evidence type="ECO:0000256" key="5">
    <source>
        <dbReference type="ARBA" id="ARBA00023136"/>
    </source>
</evidence>
<gene>
    <name evidence="7" type="ORF">PBY51_006244</name>
</gene>